<sequence>MADISTIDRTDQQIRSAVQAELDTDPRTRPHEIEVAVSRAVVTLTGRVDSYAKRWAAEQAAHRVTPVRAVANDVAVRWVTDADRADPEIAAAVDHALQWQAFVPVEQLDVSVSRGWVTLRGEVEWEYQRRAAAQAVGQLAGVRGVSNGISVRPAVWPAGTERMA</sequence>
<dbReference type="EMBL" id="POTX01000304">
    <property type="protein sequence ID" value="PZF86804.1"/>
    <property type="molecule type" value="Genomic_DNA"/>
</dbReference>
<gene>
    <name evidence="2" type="ORF">C1I93_27460</name>
</gene>
<dbReference type="PROSITE" id="PS50914">
    <property type="entry name" value="BON"/>
    <property type="match status" value="2"/>
</dbReference>
<dbReference type="SMART" id="SM00749">
    <property type="entry name" value="BON"/>
    <property type="match status" value="2"/>
</dbReference>
<dbReference type="InterPro" id="IPR007055">
    <property type="entry name" value="BON_dom"/>
</dbReference>
<protein>
    <submittedName>
        <fullName evidence="2">Uncharacterized protein</fullName>
    </submittedName>
</protein>
<keyword evidence="3" id="KW-1185">Reference proteome</keyword>
<organism evidence="2 3">
    <name type="scientific">Micromonospora endophytica</name>
    <dbReference type="NCBI Taxonomy" id="515350"/>
    <lineage>
        <taxon>Bacteria</taxon>
        <taxon>Bacillati</taxon>
        <taxon>Actinomycetota</taxon>
        <taxon>Actinomycetes</taxon>
        <taxon>Micromonosporales</taxon>
        <taxon>Micromonosporaceae</taxon>
        <taxon>Micromonospora</taxon>
    </lineage>
</organism>
<reference evidence="2 3" key="1">
    <citation type="submission" date="2018-01" db="EMBL/GenBank/DDBJ databases">
        <title>Draft genome sequence of Jishengella endophytica.</title>
        <authorList>
            <person name="Sahin N."/>
            <person name="Ay H."/>
            <person name="Saygin H."/>
        </authorList>
    </citation>
    <scope>NUCLEOTIDE SEQUENCE [LARGE SCALE GENOMIC DNA]</scope>
    <source>
        <strain evidence="2 3">DSM 45430</strain>
    </source>
</reference>
<dbReference type="Pfam" id="PF04972">
    <property type="entry name" value="BON"/>
    <property type="match status" value="2"/>
</dbReference>
<evidence type="ECO:0000313" key="3">
    <source>
        <dbReference type="Proteomes" id="UP000248627"/>
    </source>
</evidence>
<dbReference type="InterPro" id="IPR014004">
    <property type="entry name" value="Transpt-assoc_nodulatn_dom_bac"/>
</dbReference>
<comment type="caution">
    <text evidence="2">The sequence shown here is derived from an EMBL/GenBank/DDBJ whole genome shotgun (WGS) entry which is preliminary data.</text>
</comment>
<accession>A0A2W2C254</accession>
<dbReference type="AlphaFoldDB" id="A0A2W2C254"/>
<dbReference type="Gene3D" id="3.30.1340.30">
    <property type="match status" value="2"/>
</dbReference>
<evidence type="ECO:0000313" key="2">
    <source>
        <dbReference type="EMBL" id="PZF86804.1"/>
    </source>
</evidence>
<proteinExistence type="predicted"/>
<dbReference type="PANTHER" id="PTHR34606:SF4">
    <property type="entry name" value="OUTER MEMBRANE LIPOPROTEIN DOLP"/>
    <property type="match status" value="1"/>
</dbReference>
<name>A0A2W2C254_9ACTN</name>
<dbReference type="Proteomes" id="UP000248627">
    <property type="component" value="Unassembled WGS sequence"/>
</dbReference>
<dbReference type="PANTHER" id="PTHR34606">
    <property type="entry name" value="BON DOMAIN-CONTAINING PROTEIN"/>
    <property type="match status" value="1"/>
</dbReference>
<dbReference type="OrthoDB" id="870892at2"/>
<keyword evidence="1" id="KW-0732">Signal</keyword>
<evidence type="ECO:0000256" key="1">
    <source>
        <dbReference type="ARBA" id="ARBA00022729"/>
    </source>
</evidence>
<dbReference type="InterPro" id="IPR051686">
    <property type="entry name" value="Lipoprotein_DolP"/>
</dbReference>